<dbReference type="EMBL" id="AEWJ01000065">
    <property type="protein sequence ID" value="EGD57449.1"/>
    <property type="molecule type" value="Genomic_DNA"/>
</dbReference>
<proteinExistence type="predicted"/>
<dbReference type="OrthoDB" id="9803968at2"/>
<dbReference type="HOGENOM" id="CLU_029603_0_0_5"/>
<dbReference type="CDD" id="cd06173">
    <property type="entry name" value="MFS_MefA_like"/>
    <property type="match status" value="1"/>
</dbReference>
<protein>
    <submittedName>
        <fullName evidence="8">Major facilitator transporter</fullName>
    </submittedName>
</protein>
<dbReference type="InParanoid" id="F1ZDA9"/>
<accession>F1ZDA9</accession>
<dbReference type="Gene3D" id="1.20.1250.20">
    <property type="entry name" value="MFS general substrate transporter like domains"/>
    <property type="match status" value="1"/>
</dbReference>
<comment type="subcellular location">
    <subcellularLocation>
        <location evidence="1">Cell membrane</location>
        <topology evidence="1">Multi-pass membrane protein</topology>
    </subcellularLocation>
</comment>
<dbReference type="GO" id="GO:0022857">
    <property type="term" value="F:transmembrane transporter activity"/>
    <property type="evidence" value="ECO:0007669"/>
    <property type="project" value="InterPro"/>
</dbReference>
<feature type="transmembrane region" description="Helical" evidence="7">
    <location>
        <begin position="150"/>
        <end position="171"/>
    </location>
</feature>
<dbReference type="eggNOG" id="COG2814">
    <property type="taxonomic scope" value="Bacteria"/>
</dbReference>
<keyword evidence="6 7" id="KW-0472">Membrane</keyword>
<evidence type="ECO:0000256" key="3">
    <source>
        <dbReference type="ARBA" id="ARBA00022475"/>
    </source>
</evidence>
<keyword evidence="3" id="KW-1003">Cell membrane</keyword>
<feature type="transmembrane region" description="Helical" evidence="7">
    <location>
        <begin position="380"/>
        <end position="402"/>
    </location>
</feature>
<dbReference type="Proteomes" id="UP000004728">
    <property type="component" value="Unassembled WGS sequence"/>
</dbReference>
<comment type="caution">
    <text evidence="8">The sequence shown here is derived from an EMBL/GenBank/DDBJ whole genome shotgun (WGS) entry which is preliminary data.</text>
</comment>
<keyword evidence="2" id="KW-0813">Transport</keyword>
<reference evidence="8 9" key="1">
    <citation type="journal article" date="2012" name="J. Bacteriol.">
        <title>Draft Genome Sequence of Novosphingobium nitrogenifigens Y88T.</title>
        <authorList>
            <person name="Strabala T.J."/>
            <person name="Macdonald L."/>
            <person name="Liu V."/>
            <person name="Smit A.M."/>
        </authorList>
    </citation>
    <scope>NUCLEOTIDE SEQUENCE [LARGE SCALE GENOMIC DNA]</scope>
    <source>
        <strain evidence="8 9">DSM 19370</strain>
    </source>
</reference>
<gene>
    <name evidence="8" type="ORF">Y88_3759</name>
</gene>
<evidence type="ECO:0000256" key="5">
    <source>
        <dbReference type="ARBA" id="ARBA00022989"/>
    </source>
</evidence>
<feature type="transmembrane region" description="Helical" evidence="7">
    <location>
        <begin position="83"/>
        <end position="106"/>
    </location>
</feature>
<dbReference type="STRING" id="983920.Y88_3759"/>
<feature type="transmembrane region" description="Helical" evidence="7">
    <location>
        <begin position="50"/>
        <end position="71"/>
    </location>
</feature>
<evidence type="ECO:0000256" key="7">
    <source>
        <dbReference type="SAM" id="Phobius"/>
    </source>
</evidence>
<dbReference type="InterPro" id="IPR036259">
    <property type="entry name" value="MFS_trans_sf"/>
</dbReference>
<evidence type="ECO:0000256" key="4">
    <source>
        <dbReference type="ARBA" id="ARBA00022692"/>
    </source>
</evidence>
<feature type="transmembrane region" description="Helical" evidence="7">
    <location>
        <begin position="231"/>
        <end position="253"/>
    </location>
</feature>
<evidence type="ECO:0000256" key="1">
    <source>
        <dbReference type="ARBA" id="ARBA00004651"/>
    </source>
</evidence>
<feature type="transmembrane region" description="Helical" evidence="7">
    <location>
        <begin position="265"/>
        <end position="285"/>
    </location>
</feature>
<dbReference type="Pfam" id="PF07690">
    <property type="entry name" value="MFS_1"/>
    <property type="match status" value="1"/>
</dbReference>
<feature type="transmembrane region" description="Helical" evidence="7">
    <location>
        <begin position="118"/>
        <end position="138"/>
    </location>
</feature>
<keyword evidence="4 7" id="KW-0812">Transmembrane</keyword>
<dbReference type="GO" id="GO:0005886">
    <property type="term" value="C:plasma membrane"/>
    <property type="evidence" value="ECO:0007669"/>
    <property type="project" value="UniProtKB-SubCell"/>
</dbReference>
<dbReference type="SUPFAM" id="SSF103473">
    <property type="entry name" value="MFS general substrate transporter"/>
    <property type="match status" value="1"/>
</dbReference>
<dbReference type="AlphaFoldDB" id="F1ZDA9"/>
<evidence type="ECO:0000313" key="9">
    <source>
        <dbReference type="Proteomes" id="UP000004728"/>
    </source>
</evidence>
<keyword evidence="9" id="KW-1185">Reference proteome</keyword>
<name>F1ZDA9_9SPHN</name>
<sequence>MTTTTHLIRQRRFLPLFVTQLLGAFNDNLYKNAMLLFVVYSIYNSEKQEARFSAIASGLFILPFFLLSALAGQLADMRDKAKLIRIIKACEVGIMLVGGCGLLLAWNRISVEALSIPLMLAALLAMGVHSSFFGPIKYAILPQHLHENEVLAGTGLVEAGTYLAILAGTILAGFIPVQWAAGAVVGTAVVGFFASQAVPPAPPMMEPEPIDLNIVRSSVRLVRMTTRHPRVFLAIAAISVFWSIGAVLFIQFPPLAKNVLGASKSVASLFLVIFSVGVAIGSMSVNHLLRGKVSARYAAASVVMMAVFVILFDLVCRSWIRHTPSGHAVELLDVIAFVHQPLALPLLATLLGIAIAGGMFVVPLYAFLTTVVDKAETSRTIAANNIVNAGAMVIGSLVAVGLSAAGVAIVHQLLLSAAMCSVTAYLGHRLYKVERAHAGEIEHTF</sequence>
<dbReference type="InterPro" id="IPR011701">
    <property type="entry name" value="MFS"/>
</dbReference>
<evidence type="ECO:0000256" key="6">
    <source>
        <dbReference type="ARBA" id="ARBA00023136"/>
    </source>
</evidence>
<dbReference type="FunCoup" id="F1ZDA9">
    <property type="interactions" value="41"/>
</dbReference>
<feature type="transmembrane region" description="Helical" evidence="7">
    <location>
        <begin position="342"/>
        <end position="368"/>
    </location>
</feature>
<dbReference type="RefSeq" id="WP_008071400.1">
    <property type="nucleotide sequence ID" value="NZ_AQWK01000004.1"/>
</dbReference>
<keyword evidence="5 7" id="KW-1133">Transmembrane helix</keyword>
<evidence type="ECO:0000313" key="8">
    <source>
        <dbReference type="EMBL" id="EGD57449.1"/>
    </source>
</evidence>
<evidence type="ECO:0000256" key="2">
    <source>
        <dbReference type="ARBA" id="ARBA00022448"/>
    </source>
</evidence>
<dbReference type="PANTHER" id="PTHR43266:SF2">
    <property type="entry name" value="MAJOR FACILITATOR SUPERFAMILY (MFS) PROFILE DOMAIN-CONTAINING PROTEIN"/>
    <property type="match status" value="1"/>
</dbReference>
<dbReference type="PANTHER" id="PTHR43266">
    <property type="entry name" value="MACROLIDE-EFFLUX PROTEIN"/>
    <property type="match status" value="1"/>
</dbReference>
<feature type="transmembrane region" description="Helical" evidence="7">
    <location>
        <begin position="297"/>
        <end position="320"/>
    </location>
</feature>
<organism evidence="8 9">
    <name type="scientific">Novosphingobium nitrogenifigens DSM 19370</name>
    <dbReference type="NCBI Taxonomy" id="983920"/>
    <lineage>
        <taxon>Bacteria</taxon>
        <taxon>Pseudomonadati</taxon>
        <taxon>Pseudomonadota</taxon>
        <taxon>Alphaproteobacteria</taxon>
        <taxon>Sphingomonadales</taxon>
        <taxon>Sphingomonadaceae</taxon>
        <taxon>Novosphingobium</taxon>
    </lineage>
</organism>
<feature type="transmembrane region" description="Helical" evidence="7">
    <location>
        <begin position="408"/>
        <end position="427"/>
    </location>
</feature>